<evidence type="ECO:0000313" key="2">
    <source>
        <dbReference type="Proteomes" id="UP000561011"/>
    </source>
</evidence>
<dbReference type="RefSeq" id="WP_179914574.1">
    <property type="nucleotide sequence ID" value="NZ_JACBYE010000073.1"/>
</dbReference>
<evidence type="ECO:0000313" key="1">
    <source>
        <dbReference type="EMBL" id="NYS95413.1"/>
    </source>
</evidence>
<protein>
    <recommendedName>
        <fullName evidence="3">DUF3800 domain-containing protein</fullName>
    </recommendedName>
</protein>
<name>A0A853F1T8_9MICO</name>
<evidence type="ECO:0008006" key="3">
    <source>
        <dbReference type="Google" id="ProtNLM"/>
    </source>
</evidence>
<accession>A0A853F1T8</accession>
<dbReference type="EMBL" id="JACBYE010000073">
    <property type="protein sequence ID" value="NYS95413.1"/>
    <property type="molecule type" value="Genomic_DNA"/>
</dbReference>
<comment type="caution">
    <text evidence="1">The sequence shown here is derived from an EMBL/GenBank/DDBJ whole genome shotgun (WGS) entry which is preliminary data.</text>
</comment>
<reference evidence="1 2" key="1">
    <citation type="submission" date="2020-07" db="EMBL/GenBank/DDBJ databases">
        <title>MOT database genomes.</title>
        <authorList>
            <person name="Joseph S."/>
            <person name="Aduse-Opoku J."/>
            <person name="Hashim A."/>
            <person name="Wade W."/>
            <person name="Curtis M."/>
        </authorList>
    </citation>
    <scope>NUCLEOTIDE SEQUENCE [LARGE SCALE GENOMIC DNA]</scope>
    <source>
        <strain evidence="1 2">DSM 100099</strain>
    </source>
</reference>
<keyword evidence="2" id="KW-1185">Reference proteome</keyword>
<proteinExistence type="predicted"/>
<gene>
    <name evidence="1" type="ORF">HZZ10_18060</name>
</gene>
<sequence>MSQAHLFVDETKSRGFQLVVASVLATDVGAARKMLRAELLPGQRALHFKHESDSSRSRILRRISGTTARVTVYRTPAGMPELIARELTLRAMFRDAVEGGAELVVIDRDDSAVPHDRRWLSEEHRSFTLRPDIRFNHSKRHEEPLLAIPDAVGWCLQRGRPWTARVSSLVARSLDLG</sequence>
<dbReference type="Proteomes" id="UP000561011">
    <property type="component" value="Unassembled WGS sequence"/>
</dbReference>
<dbReference type="AlphaFoldDB" id="A0A853F1T8"/>
<organism evidence="1 2">
    <name type="scientific">Sanguibacter inulinus</name>
    <dbReference type="NCBI Taxonomy" id="60922"/>
    <lineage>
        <taxon>Bacteria</taxon>
        <taxon>Bacillati</taxon>
        <taxon>Actinomycetota</taxon>
        <taxon>Actinomycetes</taxon>
        <taxon>Micrococcales</taxon>
        <taxon>Sanguibacteraceae</taxon>
        <taxon>Sanguibacter</taxon>
    </lineage>
</organism>